<reference evidence="4 5" key="1">
    <citation type="submission" date="2018-02" db="EMBL/GenBank/DDBJ databases">
        <title>The draft genome of Phyllobacterium myrsinacearum DSM5892.</title>
        <authorList>
            <person name="Li L."/>
            <person name="Liu L."/>
            <person name="Zhang X."/>
            <person name="Wang T."/>
        </authorList>
    </citation>
    <scope>NUCLEOTIDE SEQUENCE [LARGE SCALE GENOMIC DNA]</scope>
    <source>
        <strain evidence="4 5">DSM 5892</strain>
    </source>
</reference>
<keyword evidence="2" id="KW-0472">Membrane</keyword>
<dbReference type="NCBIfam" id="TIGR01414">
    <property type="entry name" value="autotrans_barl"/>
    <property type="match status" value="1"/>
</dbReference>
<keyword evidence="2" id="KW-1133">Transmembrane helix</keyword>
<dbReference type="Pfam" id="PF03797">
    <property type="entry name" value="Autotransporter"/>
    <property type="match status" value="1"/>
</dbReference>
<proteinExistence type="predicted"/>
<dbReference type="InterPro" id="IPR013783">
    <property type="entry name" value="Ig-like_fold"/>
</dbReference>
<keyword evidence="5" id="KW-1185">Reference proteome</keyword>
<organism evidence="4 5">
    <name type="scientific">Phyllobacterium myrsinacearum</name>
    <dbReference type="NCBI Taxonomy" id="28101"/>
    <lineage>
        <taxon>Bacteria</taxon>
        <taxon>Pseudomonadati</taxon>
        <taxon>Pseudomonadota</taxon>
        <taxon>Alphaproteobacteria</taxon>
        <taxon>Hyphomicrobiales</taxon>
        <taxon>Phyllobacteriaceae</taxon>
        <taxon>Phyllobacterium</taxon>
    </lineage>
</organism>
<feature type="transmembrane region" description="Helical" evidence="2">
    <location>
        <begin position="27"/>
        <end position="45"/>
    </location>
</feature>
<dbReference type="InterPro" id="IPR006315">
    <property type="entry name" value="OM_autotransptr_brl_dom"/>
</dbReference>
<protein>
    <recommendedName>
        <fullName evidence="3">Autotransporter domain-containing protein</fullName>
    </recommendedName>
</protein>
<feature type="region of interest" description="Disordered" evidence="1">
    <location>
        <begin position="987"/>
        <end position="1030"/>
    </location>
</feature>
<gene>
    <name evidence="4" type="ORF">C5750_06525</name>
</gene>
<dbReference type="PANTHER" id="PTHR37494">
    <property type="entry name" value="HEMAGGLUTININ"/>
    <property type="match status" value="1"/>
</dbReference>
<dbReference type="PROSITE" id="PS51208">
    <property type="entry name" value="AUTOTRANSPORTER"/>
    <property type="match status" value="1"/>
</dbReference>
<dbReference type="PANTHER" id="PTHR37494:SF1">
    <property type="entry name" value="STAPHYLOCOCCUS AUREUS SURFACE PROTEIN A"/>
    <property type="match status" value="1"/>
</dbReference>
<feature type="compositionally biased region" description="Basic and acidic residues" evidence="1">
    <location>
        <begin position="1005"/>
        <end position="1017"/>
    </location>
</feature>
<dbReference type="Pfam" id="PF05345">
    <property type="entry name" value="He_PIG"/>
    <property type="match status" value="3"/>
</dbReference>
<sequence>MGRGTMPRSNGPEGLAPHRQVCGARPALWAGLLFFVCLAVFWPALSQAQTAPVANPARVTVDYGSTANSVTLSIGGGAPTSVAVAGAAAHGTASASGTSITYTPVRGYAGPDSFTYTATNLDGTSAPAIVSVTVSPPSVTITPSSPHSARVGTPYTQTYTFSGGQEPYSGFFISGIPSGLSITALTANSVTISGVPQLQGSYSITVSATDSSTGDGPFRTGQLFTLTVSQLTVTLSPAGPTLPYASSGSGYSQTFSASGGTAPYTFSLAGGSFPAGITLNAATGVLSGTPTVSGTFPFSVRATDSSTGPGTPFSATNNYSLVVNAPPVIIVLSPSTLSSGKSGVSSSQTLTATGGTAPYRFAITSGALPNGITLSSAGVLSGTPTAAGAFNVTVTATDILGNNGAQAYTLVINQAVPVAVADAAATLANQAVTIPVIANDGGPITSIAVTSAPLHGTVAVNGLNAVYTPAQNFFGTDTFTYSATGPGGTSAPATVTITVSPLAVPVAAAHSAATMAGHAITIDTTEGATGGPFTGAAIVTPPAFGSATVSGTTITYIAPADASGAVSIGYTLSNAFGTSPPAMITLTVNPLPVAAAHSVTTRAGTPVTVNLTEGATGGPFTGAAIVTPPAFGSATVSGTTITYIAPAGASGAVSIGYTLSNAFGTSPPATITLTVNPLPVAAAHSVTTRAGTPVTVNLTEGATGGPFTGAAIVAPPAFGSATVSGTTITYTPPADASGAVSIGYTLSNAFGTSPPATITLTVNPLPVAAAHSVTTRAGTPVTVNLTAGATGGPFTGAAIVAPPAFGSATVSGTTITYTPPADASGAVSIGYTLSNAFGTSPPAMITLTVNPLPVAAAHSVTTRAGTPVTVNLTEGATGGPFTAATMVSLSPSGSGTANIRDSGDGGNRAFQLDFAPAAAFSGVATVSYTLGNAFTTSAPANVTITVTARADPSRDAEVIGIVNAQAEGARRFADAQLSNYSDRLRQLRRGGGNESSQGISLNTPRSDEQAKDRRDPADATPLGFFTEPRRTRPAEPFNKVVAEKPVPSRFGVWTAGQVEFGDTSGKSAGSGRDFTTSGVSAGLDYRFDERLTAGIGLGYGRDRTDIGRNGTRSEGESWSIGTYASWRPVKNTYLEAVLGYGALSFDSRRYLTDGGGFAYGSRDGQQVFGSVKAGYEISRDALYFTPYAGIDASWTKLDAFNERDGGSSSLRFGSQSVNSLVAIVGFETDYTYRFTGYTFTPSLKAEWRYDMANASDIDLSYIDWSGGPLFSLKGDGSVRNAVRLGVGFDVVLDQGLNLGLAYNTTLGEGGAIRHGFNAKAGLRF</sequence>
<keyword evidence="2" id="KW-0812">Transmembrane</keyword>
<dbReference type="GO" id="GO:0005509">
    <property type="term" value="F:calcium ion binding"/>
    <property type="evidence" value="ECO:0007669"/>
    <property type="project" value="InterPro"/>
</dbReference>
<dbReference type="GO" id="GO:0019867">
    <property type="term" value="C:outer membrane"/>
    <property type="evidence" value="ECO:0007669"/>
    <property type="project" value="InterPro"/>
</dbReference>
<dbReference type="Gene3D" id="2.60.40.3440">
    <property type="match status" value="4"/>
</dbReference>
<dbReference type="Gene3D" id="2.40.128.130">
    <property type="entry name" value="Autotransporter beta-domain"/>
    <property type="match status" value="1"/>
</dbReference>
<feature type="compositionally biased region" description="Polar residues" evidence="1">
    <location>
        <begin position="994"/>
        <end position="1004"/>
    </location>
</feature>
<dbReference type="InterPro" id="IPR015919">
    <property type="entry name" value="Cadherin-like_sf"/>
</dbReference>
<dbReference type="InterPro" id="IPR005546">
    <property type="entry name" value="Autotransporte_beta"/>
</dbReference>
<accession>A0A2S9JZG7</accession>
<evidence type="ECO:0000313" key="4">
    <source>
        <dbReference type="EMBL" id="PRD58733.1"/>
    </source>
</evidence>
<evidence type="ECO:0000259" key="3">
    <source>
        <dbReference type="PROSITE" id="PS51208"/>
    </source>
</evidence>
<dbReference type="Gene3D" id="2.60.40.10">
    <property type="entry name" value="Immunoglobulins"/>
    <property type="match status" value="3"/>
</dbReference>
<comment type="caution">
    <text evidence="4">The sequence shown here is derived from an EMBL/GenBank/DDBJ whole genome shotgun (WGS) entry which is preliminary data.</text>
</comment>
<evidence type="ECO:0000256" key="1">
    <source>
        <dbReference type="SAM" id="MobiDB-lite"/>
    </source>
</evidence>
<dbReference type="NCBIfam" id="NF012211">
    <property type="entry name" value="tand_rpt_95"/>
    <property type="match status" value="1"/>
</dbReference>
<dbReference type="Pfam" id="PF17963">
    <property type="entry name" value="Big_9"/>
    <property type="match status" value="6"/>
</dbReference>
<evidence type="ECO:0000313" key="5">
    <source>
        <dbReference type="Proteomes" id="UP000238563"/>
    </source>
</evidence>
<dbReference type="SMART" id="SM00869">
    <property type="entry name" value="Autotransporter"/>
    <property type="match status" value="1"/>
</dbReference>
<feature type="domain" description="Autotransporter" evidence="3">
    <location>
        <begin position="1045"/>
        <end position="1324"/>
    </location>
</feature>
<evidence type="ECO:0000256" key="2">
    <source>
        <dbReference type="SAM" id="Phobius"/>
    </source>
</evidence>
<dbReference type="SUPFAM" id="SSF49313">
    <property type="entry name" value="Cadherin-like"/>
    <property type="match status" value="3"/>
</dbReference>
<dbReference type="Proteomes" id="UP000238563">
    <property type="component" value="Unassembled WGS sequence"/>
</dbReference>
<dbReference type="EMBL" id="PVBT01000001">
    <property type="protein sequence ID" value="PRD58733.1"/>
    <property type="molecule type" value="Genomic_DNA"/>
</dbReference>
<name>A0A2S9JZG7_9HYPH</name>
<dbReference type="InterPro" id="IPR036709">
    <property type="entry name" value="Autotransporte_beta_dom_sf"/>
</dbReference>
<dbReference type="OrthoDB" id="5720638at2"/>
<dbReference type="SUPFAM" id="SSF103515">
    <property type="entry name" value="Autotransporter"/>
    <property type="match status" value="1"/>
</dbReference>